<evidence type="ECO:0000313" key="2">
    <source>
        <dbReference type="EMBL" id="OGG24523.1"/>
    </source>
</evidence>
<organism evidence="2 3">
    <name type="scientific">Candidatus Gottesmanbacteria bacterium RIFCSPLOWO2_01_FULL_43_11b</name>
    <dbReference type="NCBI Taxonomy" id="1798392"/>
    <lineage>
        <taxon>Bacteria</taxon>
        <taxon>Candidatus Gottesmaniibacteriota</taxon>
    </lineage>
</organism>
<protein>
    <recommendedName>
        <fullName evidence="4">Membrane protein 6-pyruvoyl-tetrahydropterin synthase-related domain-containing protein</fullName>
    </recommendedName>
</protein>
<evidence type="ECO:0000313" key="3">
    <source>
        <dbReference type="Proteomes" id="UP000178759"/>
    </source>
</evidence>
<sequence>MFKKYKDIIRDIVIIFFLSLTPLLWFRSDMVMAGHDLVAPLDPKVFFTGRLSPWIDQFYGQSQVLILGTIPIHFIDAIPSYLGLSLQAGQKLVYIFWFFLIGLSAYTLAHVLNSKSSIFKITASLLYQFNFFILQGWWIAEKSKFSAYIAAPLVLSVFLLVEKGNVSLLSGVVLNSFVLFLFNAGGLFGLPLYGGFFVIIGSFILFSVTENLFKKNFTAVKKILWLTALTIVLGGMMNAYAFLPAMMQLRSQVGQGIAAIGGVSGIISWAGEISANASLLNLMRLEGIAEWYDNPEHPYAKFFLSNPILIAVSFLWAILSFASLYFVREKEAKRKILYFFFLYLIGIFFAAGTHPPLGFLYQMLVEKVPGFFIFRSPYFKFASGLFLANAILLAYVMDALPKRIRLGLTSVFLAIVLLYHFPFFMGNFFEWRKGFSTRLAVPPYVFEFGAWLNGKKDIGRILMLPPDSPDLQYSLYTWGYLSFQALPTLLSNASVVIDNDKLNSPERILTLELYNAILEGNSQKVAQLTSLLGITHVVIQNDTAIPDISSIPTEIKLYSQGIIKTGLFEEEKIFDQWEVFRRKKEGPGNFYTVGYPSLVDGSVEDNGAYVNQPDLADAFIFKSENVNTNVLAFGQTIIVPQCLTCPRKNKPEVVFPERNILPGDPLYAVILLSEQLRARPTDPRGIIYNTLGISLKRVSEINQMMFEKRPLTKVITDRYISLLQTIKTNFENLPTFEEKITVARDTQQYLRAERNFLRPNLGSSVTAGSQTVLAGSIFSALSEVEAILDPYIAPLEDQNSRLYQFNLSDDNTFGVYLRSADIKEYARNKSTFLLTIDNSVVREVNLDTAMQEEWLPFGTVRVGKGFHTVKLSLPPTVEMAYPLTPIETEFSSKGENSCFGTTVSPLVHDKLYRMWLRYLNDFSDNLILFAWEHQPDGTQRLISAVKLLEGPFEEKQEQIVEVSSGVTQITLALCAPNLTIERAEKQFNLSISEIIYPAIIFTSTTNKPSATESVGYTRYSPTRYEVTLGQNVSYPMLLVFPQRFDPWWQIKGVDARHITVNGYANGWIIERPTSSPLIVEYKGREYFRLGLIITAISILLGLVIVRKRKGK</sequence>
<keyword evidence="1" id="KW-1133">Transmembrane helix</keyword>
<feature type="transmembrane region" description="Helical" evidence="1">
    <location>
        <begin position="336"/>
        <end position="357"/>
    </location>
</feature>
<proteinExistence type="predicted"/>
<reference evidence="2 3" key="1">
    <citation type="journal article" date="2016" name="Nat. Commun.">
        <title>Thousands of microbial genomes shed light on interconnected biogeochemical processes in an aquifer system.</title>
        <authorList>
            <person name="Anantharaman K."/>
            <person name="Brown C.T."/>
            <person name="Hug L.A."/>
            <person name="Sharon I."/>
            <person name="Castelle C.J."/>
            <person name="Probst A.J."/>
            <person name="Thomas B.C."/>
            <person name="Singh A."/>
            <person name="Wilkins M.J."/>
            <person name="Karaoz U."/>
            <person name="Brodie E.L."/>
            <person name="Williams K.H."/>
            <person name="Hubbard S.S."/>
            <person name="Banfield J.F."/>
        </authorList>
    </citation>
    <scope>NUCLEOTIDE SEQUENCE [LARGE SCALE GENOMIC DNA]</scope>
</reference>
<feature type="transmembrane region" description="Helical" evidence="1">
    <location>
        <begin position="12"/>
        <end position="28"/>
    </location>
</feature>
<feature type="transmembrane region" description="Helical" evidence="1">
    <location>
        <begin position="121"/>
        <end position="139"/>
    </location>
</feature>
<evidence type="ECO:0008006" key="4">
    <source>
        <dbReference type="Google" id="ProtNLM"/>
    </source>
</evidence>
<accession>A0A1F6AJD1</accession>
<gene>
    <name evidence="2" type="ORF">A3A79_05055</name>
</gene>
<feature type="transmembrane region" description="Helical" evidence="1">
    <location>
        <begin position="192"/>
        <end position="212"/>
    </location>
</feature>
<feature type="transmembrane region" description="Helical" evidence="1">
    <location>
        <begin position="1086"/>
        <end position="1105"/>
    </location>
</feature>
<keyword evidence="1" id="KW-0812">Transmembrane</keyword>
<dbReference type="STRING" id="1798392.A3A79_05055"/>
<comment type="caution">
    <text evidence="2">The sequence shown here is derived from an EMBL/GenBank/DDBJ whole genome shotgun (WGS) entry which is preliminary data.</text>
</comment>
<evidence type="ECO:0000256" key="1">
    <source>
        <dbReference type="SAM" id="Phobius"/>
    </source>
</evidence>
<feature type="transmembrane region" description="Helical" evidence="1">
    <location>
        <begin position="377"/>
        <end position="396"/>
    </location>
</feature>
<feature type="transmembrane region" description="Helical" evidence="1">
    <location>
        <begin position="408"/>
        <end position="429"/>
    </location>
</feature>
<dbReference type="Proteomes" id="UP000178759">
    <property type="component" value="Unassembled WGS sequence"/>
</dbReference>
<keyword evidence="1" id="KW-0472">Membrane</keyword>
<feature type="transmembrane region" description="Helical" evidence="1">
    <location>
        <begin position="224"/>
        <end position="243"/>
    </location>
</feature>
<dbReference type="AlphaFoldDB" id="A0A1F6AJD1"/>
<dbReference type="GO" id="GO:0016740">
    <property type="term" value="F:transferase activity"/>
    <property type="evidence" value="ECO:0007669"/>
    <property type="project" value="InterPro"/>
</dbReference>
<feature type="transmembrane region" description="Helical" evidence="1">
    <location>
        <begin position="92"/>
        <end position="109"/>
    </location>
</feature>
<feature type="transmembrane region" description="Helical" evidence="1">
    <location>
        <begin position="145"/>
        <end position="161"/>
    </location>
</feature>
<name>A0A1F6AJD1_9BACT</name>
<feature type="transmembrane region" description="Helical" evidence="1">
    <location>
        <begin position="308"/>
        <end position="327"/>
    </location>
</feature>
<dbReference type="EMBL" id="MFJV01000001">
    <property type="protein sequence ID" value="OGG24523.1"/>
    <property type="molecule type" value="Genomic_DNA"/>
</dbReference>